<organism evidence="2 3">
    <name type="scientific">Prunus yedoensis var. nudiflora</name>
    <dbReference type="NCBI Taxonomy" id="2094558"/>
    <lineage>
        <taxon>Eukaryota</taxon>
        <taxon>Viridiplantae</taxon>
        <taxon>Streptophyta</taxon>
        <taxon>Embryophyta</taxon>
        <taxon>Tracheophyta</taxon>
        <taxon>Spermatophyta</taxon>
        <taxon>Magnoliopsida</taxon>
        <taxon>eudicotyledons</taxon>
        <taxon>Gunneridae</taxon>
        <taxon>Pentapetalae</taxon>
        <taxon>rosids</taxon>
        <taxon>fabids</taxon>
        <taxon>Rosales</taxon>
        <taxon>Rosaceae</taxon>
        <taxon>Amygdaloideae</taxon>
        <taxon>Amygdaleae</taxon>
        <taxon>Prunus</taxon>
    </lineage>
</organism>
<dbReference type="Proteomes" id="UP000250321">
    <property type="component" value="Unassembled WGS sequence"/>
</dbReference>
<keyword evidence="3" id="KW-1185">Reference proteome</keyword>
<evidence type="ECO:0000256" key="1">
    <source>
        <dbReference type="SAM" id="MobiDB-lite"/>
    </source>
</evidence>
<sequence length="136" mass="14280">MGPGHQYHARRDSLCSSFLAPRPDYHDSDPDLIWPFGKLEGIDRDDVRETATSNNNGGGDGGGSASGSKPNGVVTTPTSRVKRALGLKMLKRSPSRRMVSGAGNGGWSSPSSPNGSNSSGSPGYRSPCHRRGRGGR</sequence>
<reference evidence="2 3" key="1">
    <citation type="submission" date="2018-02" db="EMBL/GenBank/DDBJ databases">
        <title>Draft genome of wild Prunus yedoensis var. nudiflora.</title>
        <authorList>
            <person name="Baek S."/>
            <person name="Kim J.-H."/>
            <person name="Choi K."/>
            <person name="Kim G.-B."/>
            <person name="Cho A."/>
            <person name="Jang H."/>
            <person name="Shin C.-H."/>
            <person name="Yu H.-J."/>
            <person name="Mun J.-H."/>
        </authorList>
    </citation>
    <scope>NUCLEOTIDE SEQUENCE [LARGE SCALE GENOMIC DNA]</scope>
    <source>
        <strain evidence="3">cv. Jeju island</strain>
        <tissue evidence="2">Leaf</tissue>
    </source>
</reference>
<evidence type="ECO:0000313" key="2">
    <source>
        <dbReference type="EMBL" id="PQQ15044.1"/>
    </source>
</evidence>
<evidence type="ECO:0000313" key="3">
    <source>
        <dbReference type="Proteomes" id="UP000250321"/>
    </source>
</evidence>
<dbReference type="OrthoDB" id="1744843at2759"/>
<feature type="compositionally biased region" description="Gly residues" evidence="1">
    <location>
        <begin position="56"/>
        <end position="65"/>
    </location>
</feature>
<feature type="compositionally biased region" description="Basic and acidic residues" evidence="1">
    <location>
        <begin position="40"/>
        <end position="49"/>
    </location>
</feature>
<comment type="caution">
    <text evidence="2">The sequence shown here is derived from an EMBL/GenBank/DDBJ whole genome shotgun (WGS) entry which is preliminary data.</text>
</comment>
<dbReference type="AlphaFoldDB" id="A0A314ZCF7"/>
<name>A0A314ZCF7_PRUYE</name>
<dbReference type="STRING" id="2094558.A0A314ZCF7"/>
<accession>A0A314ZCF7</accession>
<gene>
    <name evidence="2" type="ORF">Pyn_25663</name>
</gene>
<feature type="compositionally biased region" description="Low complexity" evidence="1">
    <location>
        <begin position="107"/>
        <end position="123"/>
    </location>
</feature>
<proteinExistence type="predicted"/>
<feature type="region of interest" description="Disordered" evidence="1">
    <location>
        <begin position="18"/>
        <end position="136"/>
    </location>
</feature>
<dbReference type="EMBL" id="PJQY01000241">
    <property type="protein sequence ID" value="PQQ15044.1"/>
    <property type="molecule type" value="Genomic_DNA"/>
</dbReference>
<protein>
    <submittedName>
        <fullName evidence="2">Uncharacterized protein</fullName>
    </submittedName>
</protein>
<feature type="compositionally biased region" description="Basic residues" evidence="1">
    <location>
        <begin position="127"/>
        <end position="136"/>
    </location>
</feature>
<feature type="compositionally biased region" description="Basic residues" evidence="1">
    <location>
        <begin position="80"/>
        <end position="95"/>
    </location>
</feature>